<comment type="caution">
    <text evidence="3">The sequence shown here is derived from an EMBL/GenBank/DDBJ whole genome shotgun (WGS) entry which is preliminary data.</text>
</comment>
<feature type="region of interest" description="Disordered" evidence="1">
    <location>
        <begin position="97"/>
        <end position="118"/>
    </location>
</feature>
<name>A0ABQ5Z9J5_9SPHN</name>
<dbReference type="Proteomes" id="UP001156703">
    <property type="component" value="Unassembled WGS sequence"/>
</dbReference>
<dbReference type="RefSeq" id="WP_156956801.1">
    <property type="nucleotide sequence ID" value="NZ_BSOO01000022.1"/>
</dbReference>
<sequence length="422" mass="43535">MNNRWLVGVAAMAAVAGLAQAGFAQGKKAAPPRASGGPVATYWLSADTVSGMSAMGGMAGMAAMAGGGSGGAMADSAPKPPSAGQIIGGLLGRGGMFGRKSRKAQAPTGGQAPAAAPSEPLVHQLFLQLGSRTRPTAAPSAEHLVPPALQAGASLPLVTPETAPTGPMGQFERPKGKILLYWGCGERARTGQPVTIDFSRLAAGQMPPGMGNAMQVRTEQGPSLGRYPGYGEWPNKRETRQLPATSSLVGNHVVRGNYSPEIPFSLAPGQDFMAPLRLTENAPMASGAVSLRWAAVPGATGYHAWVSGATPDGTLVMWSSSESQMFGMAADYLAPGEAARLVQSRVLLSPATSQCAVPAEVQRSVQGAMLMMTAYGPETNLSQPKPAGAPVSWRPEWTVKLRTKATNSGMLGMDMAAMMRGR</sequence>
<gene>
    <name evidence="3" type="ORF">GCM10007925_19960</name>
</gene>
<keyword evidence="2" id="KW-0732">Signal</keyword>
<keyword evidence="4" id="KW-1185">Reference proteome</keyword>
<feature type="signal peptide" evidence="2">
    <location>
        <begin position="1"/>
        <end position="21"/>
    </location>
</feature>
<evidence type="ECO:0000256" key="2">
    <source>
        <dbReference type="SAM" id="SignalP"/>
    </source>
</evidence>
<protein>
    <submittedName>
        <fullName evidence="3">Uncharacterized protein</fullName>
    </submittedName>
</protein>
<proteinExistence type="predicted"/>
<evidence type="ECO:0000313" key="4">
    <source>
        <dbReference type="Proteomes" id="UP001156703"/>
    </source>
</evidence>
<dbReference type="EMBL" id="BSOO01000022">
    <property type="protein sequence ID" value="GLR48282.1"/>
    <property type="molecule type" value="Genomic_DNA"/>
</dbReference>
<evidence type="ECO:0000256" key="1">
    <source>
        <dbReference type="SAM" id="MobiDB-lite"/>
    </source>
</evidence>
<reference evidence="4" key="1">
    <citation type="journal article" date="2019" name="Int. J. Syst. Evol. Microbiol.">
        <title>The Global Catalogue of Microorganisms (GCM) 10K type strain sequencing project: providing services to taxonomists for standard genome sequencing and annotation.</title>
        <authorList>
            <consortium name="The Broad Institute Genomics Platform"/>
            <consortium name="The Broad Institute Genome Sequencing Center for Infectious Disease"/>
            <person name="Wu L."/>
            <person name="Ma J."/>
        </authorList>
    </citation>
    <scope>NUCLEOTIDE SEQUENCE [LARGE SCALE GENOMIC DNA]</scope>
    <source>
        <strain evidence="4">NBRC 102146</strain>
    </source>
</reference>
<feature type="compositionally biased region" description="Low complexity" evidence="1">
    <location>
        <begin position="104"/>
        <end position="117"/>
    </location>
</feature>
<evidence type="ECO:0000313" key="3">
    <source>
        <dbReference type="EMBL" id="GLR48282.1"/>
    </source>
</evidence>
<feature type="chain" id="PRO_5047243970" evidence="2">
    <location>
        <begin position="22"/>
        <end position="422"/>
    </location>
</feature>
<organism evidence="3 4">
    <name type="scientific">Sphingomonas astaxanthinifaciens DSM 22298</name>
    <dbReference type="NCBI Taxonomy" id="1123267"/>
    <lineage>
        <taxon>Bacteria</taxon>
        <taxon>Pseudomonadati</taxon>
        <taxon>Pseudomonadota</taxon>
        <taxon>Alphaproteobacteria</taxon>
        <taxon>Sphingomonadales</taxon>
        <taxon>Sphingomonadaceae</taxon>
        <taxon>Sphingomonas</taxon>
    </lineage>
</organism>
<accession>A0ABQ5Z9J5</accession>